<dbReference type="InterPro" id="IPR016024">
    <property type="entry name" value="ARM-type_fold"/>
</dbReference>
<evidence type="ECO:0008006" key="3">
    <source>
        <dbReference type="Google" id="ProtNLM"/>
    </source>
</evidence>
<organism evidence="1 2">
    <name type="scientific">Shewanella surugensis</name>
    <dbReference type="NCBI Taxonomy" id="212020"/>
    <lineage>
        <taxon>Bacteria</taxon>
        <taxon>Pseudomonadati</taxon>
        <taxon>Pseudomonadota</taxon>
        <taxon>Gammaproteobacteria</taxon>
        <taxon>Alteromonadales</taxon>
        <taxon>Shewanellaceae</taxon>
        <taxon>Shewanella</taxon>
    </lineage>
</organism>
<evidence type="ECO:0000313" key="2">
    <source>
        <dbReference type="Proteomes" id="UP001203423"/>
    </source>
</evidence>
<dbReference type="RefSeq" id="WP_248940826.1">
    <property type="nucleotide sequence ID" value="NZ_JAKIKS010000051.1"/>
</dbReference>
<evidence type="ECO:0000313" key="1">
    <source>
        <dbReference type="EMBL" id="MCL1125513.1"/>
    </source>
</evidence>
<proteinExistence type="predicted"/>
<dbReference type="SUPFAM" id="SSF48371">
    <property type="entry name" value="ARM repeat"/>
    <property type="match status" value="1"/>
</dbReference>
<name>A0ABT0LCU1_9GAMM</name>
<accession>A0ABT0LCU1</accession>
<comment type="caution">
    <text evidence="1">The sequence shown here is derived from an EMBL/GenBank/DDBJ whole genome shotgun (WGS) entry which is preliminary data.</text>
</comment>
<gene>
    <name evidence="1" type="ORF">L2764_13750</name>
</gene>
<reference evidence="1 2" key="1">
    <citation type="submission" date="2022-01" db="EMBL/GenBank/DDBJ databases">
        <title>Whole genome-based taxonomy of the Shewanellaceae.</title>
        <authorList>
            <person name="Martin-Rodriguez A.J."/>
        </authorList>
    </citation>
    <scope>NUCLEOTIDE SEQUENCE [LARGE SCALE GENOMIC DNA]</scope>
    <source>
        <strain evidence="1 2">DSM 17177</strain>
    </source>
</reference>
<dbReference type="EMBL" id="JAKIKS010000051">
    <property type="protein sequence ID" value="MCL1125513.1"/>
    <property type="molecule type" value="Genomic_DNA"/>
</dbReference>
<keyword evidence="2" id="KW-1185">Reference proteome</keyword>
<dbReference type="Proteomes" id="UP001203423">
    <property type="component" value="Unassembled WGS sequence"/>
</dbReference>
<sequence>MLLEEAKVKLLTASETEDGLLAHIHDSYIQEIRTEEKVLTDALSELHNSGEIDLVKIVGSVDKSSRGHDFFTILNAFEGALPSLDASVENVLDCLVHLTQQAGRDLAIGGIYGAFENYCRVDAHRSRDSVKFILAQSDLSTYAPFLCGSILAFDSDSVTEAIQTTESLLAIENEIVRSQAYFTLGRLTIDEPQIDVIWELLSSNARTECESACCASILKSTLQFGEAFPSYWSQIEELLITFVEGASPEVLYAISDIVAFQRVDLPETIQHLLLKQLANVSPDHKGIIDNVDHLLVKLVKKEAYPLALELLESILTVGVGLPLLDYFSSELLSKHRELLNHIITKWFLSGESSLCHNVLNLLHDVTGKDIELKADMELLDDEVKRVFVSHKAVGWLFTRPIAAASFILSIYKTASPTTCKALEQALYNPLLLSYPRELKRFLQSGIDECIQEHLCKRLLEKLQDYHSDIEKVSGLKELMAPSENISAYWKESNKDMQVAYEEASKSSIIRQIATTQSLLYGNSSIYYVHQGNGDRVRQEMQMHSFSHSTEMPRLNVLDPESLDYLLRIYRYEELKK</sequence>
<protein>
    <recommendedName>
        <fullName evidence="3">HEAT repeat domain-containing protein</fullName>
    </recommendedName>
</protein>